<evidence type="ECO:0008006" key="2">
    <source>
        <dbReference type="Google" id="ProtNLM"/>
    </source>
</evidence>
<accession>A0A3B0VWB2</accession>
<dbReference type="PROSITE" id="PS51257">
    <property type="entry name" value="PROKAR_LIPOPROTEIN"/>
    <property type="match status" value="1"/>
</dbReference>
<evidence type="ECO:0000313" key="1">
    <source>
        <dbReference type="EMBL" id="VAW44453.1"/>
    </source>
</evidence>
<gene>
    <name evidence="1" type="ORF">MNBD_GAMMA04-1332</name>
</gene>
<reference evidence="1" key="1">
    <citation type="submission" date="2018-06" db="EMBL/GenBank/DDBJ databases">
        <authorList>
            <person name="Zhirakovskaya E."/>
        </authorList>
    </citation>
    <scope>NUCLEOTIDE SEQUENCE</scope>
</reference>
<name>A0A3B0VWB2_9ZZZZ</name>
<organism evidence="1">
    <name type="scientific">hydrothermal vent metagenome</name>
    <dbReference type="NCBI Taxonomy" id="652676"/>
    <lineage>
        <taxon>unclassified sequences</taxon>
        <taxon>metagenomes</taxon>
        <taxon>ecological metagenomes</taxon>
    </lineage>
</organism>
<dbReference type="EMBL" id="UOFB01000040">
    <property type="protein sequence ID" value="VAW44453.1"/>
    <property type="molecule type" value="Genomic_DNA"/>
</dbReference>
<proteinExistence type="predicted"/>
<protein>
    <recommendedName>
        <fullName evidence="2">Lipoprotein</fullName>
    </recommendedName>
</protein>
<dbReference type="AlphaFoldDB" id="A0A3B0VWB2"/>
<sequence length="122" mass="13824">MKIKVIFILMVFLLCGCVPNTNVIKHPECFGVERWATSMAFVSLKNAGITNNEELDFSKTETIRLASEKKTDDLYTQIHYIIFIKKSGKKIEVITKNESSNEECSMSDVEVFLVKKVIGGKE</sequence>